<dbReference type="AlphaFoldDB" id="A0A151Z3N8"/>
<name>A0A151Z3N8_TIELA</name>
<gene>
    <name evidence="5" type="ORF">DLAC_11317</name>
</gene>
<comment type="similarity">
    <text evidence="1 4">Belongs to the eukaryotic ribosomal protein eL6 family.</text>
</comment>
<dbReference type="GO" id="GO:0000027">
    <property type="term" value="P:ribosomal large subunit assembly"/>
    <property type="evidence" value="ECO:0007669"/>
    <property type="project" value="TreeGrafter"/>
</dbReference>
<dbReference type="FunFam" id="2.30.30.30:FF:000014">
    <property type="entry name" value="60S ribosomal protein L6"/>
    <property type="match status" value="1"/>
</dbReference>
<dbReference type="InterPro" id="IPR008991">
    <property type="entry name" value="Translation_prot_SH3-like_sf"/>
</dbReference>
<keyword evidence="6" id="KW-1185">Reference proteome</keyword>
<dbReference type="InterPro" id="IPR000915">
    <property type="entry name" value="60S_ribosomal_eL6"/>
</dbReference>
<proteinExistence type="inferred from homology"/>
<dbReference type="STRING" id="361077.A0A151Z3N8"/>
<reference evidence="5 6" key="1">
    <citation type="submission" date="2015-12" db="EMBL/GenBank/DDBJ databases">
        <title>Dictyostelia acquired genes for synthesis and detection of signals that induce cell-type specialization by lateral gene transfer from prokaryotes.</title>
        <authorList>
            <person name="Gloeckner G."/>
            <person name="Schaap P."/>
        </authorList>
    </citation>
    <scope>NUCLEOTIDE SEQUENCE [LARGE SCALE GENOMIC DNA]</scope>
    <source>
        <strain evidence="5 6">TK</strain>
    </source>
</reference>
<dbReference type="OMA" id="YKREYSA"/>
<dbReference type="GO" id="GO:0003723">
    <property type="term" value="F:RNA binding"/>
    <property type="evidence" value="ECO:0007669"/>
    <property type="project" value="TreeGrafter"/>
</dbReference>
<dbReference type="InterPro" id="IPR014722">
    <property type="entry name" value="Rib_uL2_dom2"/>
</dbReference>
<dbReference type="InterPro" id="IPR041997">
    <property type="entry name" value="Ribosomal_eL6_KOW"/>
</dbReference>
<evidence type="ECO:0000256" key="4">
    <source>
        <dbReference type="RuleBase" id="RU000662"/>
    </source>
</evidence>
<evidence type="ECO:0000256" key="2">
    <source>
        <dbReference type="ARBA" id="ARBA00022980"/>
    </source>
</evidence>
<dbReference type="FunCoup" id="A0A151Z3N8">
    <property type="interactions" value="688"/>
</dbReference>
<sequence>MKWSLLSKKKNPNFSYCVSELSYISMAKLTNPFVARGLRLYSPRVFANRTRTYLAKKNNVKTAKKTVAAVPKVEKVFGKGKRVITATTPINAPTVPAEVRGAKHVVAPKVTLRKSITPGTVLIILAGKFAGKRVVFLKQLSSGLLLITGPFKVNGVPLRRVDQRYVIATSTKVDISSVKVADSINDAYFAVTKQDKSKSEGKFFKDGEKKTEKKLPDTRVADQKSVDTAILAVLKKEKVLSLYLKTKFTLRKGEYPHNLKF</sequence>
<dbReference type="CDD" id="cd13156">
    <property type="entry name" value="KOW_RPL6"/>
    <property type="match status" value="1"/>
</dbReference>
<protein>
    <recommendedName>
        <fullName evidence="4">60S ribosomal protein L6</fullName>
    </recommendedName>
</protein>
<dbReference type="GO" id="GO:0002181">
    <property type="term" value="P:cytoplasmic translation"/>
    <property type="evidence" value="ECO:0007669"/>
    <property type="project" value="TreeGrafter"/>
</dbReference>
<dbReference type="Gene3D" id="2.30.30.30">
    <property type="match status" value="1"/>
</dbReference>
<dbReference type="PANTHER" id="PTHR10715">
    <property type="entry name" value="60S RIBOSOMAL PROTEIN L6"/>
    <property type="match status" value="1"/>
</dbReference>
<dbReference type="PROSITE" id="PS01170">
    <property type="entry name" value="RIBOSOMAL_L6E"/>
    <property type="match status" value="1"/>
</dbReference>
<keyword evidence="3 4" id="KW-0687">Ribonucleoprotein</keyword>
<dbReference type="Proteomes" id="UP000076078">
    <property type="component" value="Unassembled WGS sequence"/>
</dbReference>
<dbReference type="PANTHER" id="PTHR10715:SF0">
    <property type="entry name" value="LARGE RIBOSOMAL SUBUNIT PROTEIN EL6"/>
    <property type="match status" value="1"/>
</dbReference>
<evidence type="ECO:0000313" key="6">
    <source>
        <dbReference type="Proteomes" id="UP000076078"/>
    </source>
</evidence>
<keyword evidence="2 4" id="KW-0689">Ribosomal protein</keyword>
<organism evidence="5 6">
    <name type="scientific">Tieghemostelium lacteum</name>
    <name type="common">Slime mold</name>
    <name type="synonym">Dictyostelium lacteum</name>
    <dbReference type="NCBI Taxonomy" id="361077"/>
    <lineage>
        <taxon>Eukaryota</taxon>
        <taxon>Amoebozoa</taxon>
        <taxon>Evosea</taxon>
        <taxon>Eumycetozoa</taxon>
        <taxon>Dictyostelia</taxon>
        <taxon>Dictyosteliales</taxon>
        <taxon>Raperosteliaceae</taxon>
        <taxon>Tieghemostelium</taxon>
    </lineage>
</organism>
<accession>A0A151Z3N8</accession>
<dbReference type="SUPFAM" id="SSF50104">
    <property type="entry name" value="Translation proteins SH3-like domain"/>
    <property type="match status" value="1"/>
</dbReference>
<evidence type="ECO:0000256" key="3">
    <source>
        <dbReference type="ARBA" id="ARBA00023274"/>
    </source>
</evidence>
<comment type="caution">
    <text evidence="5">The sequence shown here is derived from an EMBL/GenBank/DDBJ whole genome shotgun (WGS) entry which is preliminary data.</text>
</comment>
<dbReference type="Pfam" id="PF01159">
    <property type="entry name" value="Ribosomal_L6e"/>
    <property type="match status" value="1"/>
</dbReference>
<dbReference type="InParanoid" id="A0A151Z3N8"/>
<dbReference type="GO" id="GO:0022625">
    <property type="term" value="C:cytosolic large ribosomal subunit"/>
    <property type="evidence" value="ECO:0007669"/>
    <property type="project" value="TreeGrafter"/>
</dbReference>
<dbReference type="EMBL" id="LODT01000051">
    <property type="protein sequence ID" value="KYQ88583.1"/>
    <property type="molecule type" value="Genomic_DNA"/>
</dbReference>
<evidence type="ECO:0000256" key="1">
    <source>
        <dbReference type="ARBA" id="ARBA00010592"/>
    </source>
</evidence>
<evidence type="ECO:0000313" key="5">
    <source>
        <dbReference type="EMBL" id="KYQ88583.1"/>
    </source>
</evidence>
<dbReference type="InterPro" id="IPR049633">
    <property type="entry name" value="Ribosomal_eL6_CS"/>
</dbReference>
<dbReference type="GO" id="GO:0003735">
    <property type="term" value="F:structural constituent of ribosome"/>
    <property type="evidence" value="ECO:0007669"/>
    <property type="project" value="InterPro"/>
</dbReference>
<dbReference type="OrthoDB" id="2436667at2759"/>